<feature type="signal peptide" evidence="2">
    <location>
        <begin position="1"/>
        <end position="18"/>
    </location>
</feature>
<keyword evidence="4" id="KW-1185">Reference proteome</keyword>
<dbReference type="EMBL" id="CP093345">
    <property type="protein sequence ID" value="WOG90745.1"/>
    <property type="molecule type" value="Genomic_DNA"/>
</dbReference>
<sequence>MHLLLFQKLIFFVLLVAAEKNQLLLAHDNGSQNTIVVPEMKSVSRDEASSPVIGIDHAVSEMIQRIQEKEQKQQRETPHSLNEFFPNKRTVPDASDPIHNR</sequence>
<evidence type="ECO:0000313" key="4">
    <source>
        <dbReference type="Proteomes" id="UP000077755"/>
    </source>
</evidence>
<proteinExistence type="predicted"/>
<keyword evidence="2" id="KW-0732">Signal</keyword>
<name>A0AAF0WMN0_DAUCS</name>
<evidence type="ECO:0000313" key="3">
    <source>
        <dbReference type="EMBL" id="WOG90745.1"/>
    </source>
</evidence>
<reference evidence="3" key="2">
    <citation type="submission" date="2022-03" db="EMBL/GenBank/DDBJ databases">
        <title>Draft title - Genomic analysis of global carrot germplasm unveils the trajectory of domestication and the origin of high carotenoid orange carrot.</title>
        <authorList>
            <person name="Iorizzo M."/>
            <person name="Ellison S."/>
            <person name="Senalik D."/>
            <person name="Macko-Podgorni A."/>
            <person name="Grzebelus D."/>
            <person name="Bostan H."/>
            <person name="Rolling W."/>
            <person name="Curaba J."/>
            <person name="Simon P."/>
        </authorList>
    </citation>
    <scope>NUCLEOTIDE SEQUENCE</scope>
    <source>
        <tissue evidence="3">Leaf</tissue>
    </source>
</reference>
<gene>
    <name evidence="3" type="ORF">DCAR_0309989</name>
</gene>
<evidence type="ECO:0000256" key="1">
    <source>
        <dbReference type="SAM" id="MobiDB-lite"/>
    </source>
</evidence>
<feature type="region of interest" description="Disordered" evidence="1">
    <location>
        <begin position="67"/>
        <end position="101"/>
    </location>
</feature>
<evidence type="ECO:0000256" key="2">
    <source>
        <dbReference type="SAM" id="SignalP"/>
    </source>
</evidence>
<protein>
    <submittedName>
        <fullName evidence="3">Uncharacterized protein</fullName>
    </submittedName>
</protein>
<dbReference type="Proteomes" id="UP000077755">
    <property type="component" value="Chromosome 3"/>
</dbReference>
<feature type="compositionally biased region" description="Basic and acidic residues" evidence="1">
    <location>
        <begin position="67"/>
        <end position="78"/>
    </location>
</feature>
<accession>A0AAF0WMN0</accession>
<feature type="chain" id="PRO_5042125637" evidence="2">
    <location>
        <begin position="19"/>
        <end position="101"/>
    </location>
</feature>
<dbReference type="AlphaFoldDB" id="A0AAF0WMN0"/>
<organism evidence="3 4">
    <name type="scientific">Daucus carota subsp. sativus</name>
    <name type="common">Carrot</name>
    <dbReference type="NCBI Taxonomy" id="79200"/>
    <lineage>
        <taxon>Eukaryota</taxon>
        <taxon>Viridiplantae</taxon>
        <taxon>Streptophyta</taxon>
        <taxon>Embryophyta</taxon>
        <taxon>Tracheophyta</taxon>
        <taxon>Spermatophyta</taxon>
        <taxon>Magnoliopsida</taxon>
        <taxon>eudicotyledons</taxon>
        <taxon>Gunneridae</taxon>
        <taxon>Pentapetalae</taxon>
        <taxon>asterids</taxon>
        <taxon>campanulids</taxon>
        <taxon>Apiales</taxon>
        <taxon>Apiaceae</taxon>
        <taxon>Apioideae</taxon>
        <taxon>Scandiceae</taxon>
        <taxon>Daucinae</taxon>
        <taxon>Daucus</taxon>
        <taxon>Daucus sect. Daucus</taxon>
    </lineage>
</organism>
<reference evidence="3" key="1">
    <citation type="journal article" date="2016" name="Nat. Genet.">
        <title>A high-quality carrot genome assembly provides new insights into carotenoid accumulation and asterid genome evolution.</title>
        <authorList>
            <person name="Iorizzo M."/>
            <person name="Ellison S."/>
            <person name="Senalik D."/>
            <person name="Zeng P."/>
            <person name="Satapoomin P."/>
            <person name="Huang J."/>
            <person name="Bowman M."/>
            <person name="Iovene M."/>
            <person name="Sanseverino W."/>
            <person name="Cavagnaro P."/>
            <person name="Yildiz M."/>
            <person name="Macko-Podgorni A."/>
            <person name="Moranska E."/>
            <person name="Grzebelus E."/>
            <person name="Grzebelus D."/>
            <person name="Ashrafi H."/>
            <person name="Zheng Z."/>
            <person name="Cheng S."/>
            <person name="Spooner D."/>
            <person name="Van Deynze A."/>
            <person name="Simon P."/>
        </authorList>
    </citation>
    <scope>NUCLEOTIDE SEQUENCE</scope>
    <source>
        <tissue evidence="3">Leaf</tissue>
    </source>
</reference>